<organism evidence="4 5">
    <name type="scientific">Cylindrobasidium torrendii FP15055 ss-10</name>
    <dbReference type="NCBI Taxonomy" id="1314674"/>
    <lineage>
        <taxon>Eukaryota</taxon>
        <taxon>Fungi</taxon>
        <taxon>Dikarya</taxon>
        <taxon>Basidiomycota</taxon>
        <taxon>Agaricomycotina</taxon>
        <taxon>Agaricomycetes</taxon>
        <taxon>Agaricomycetidae</taxon>
        <taxon>Agaricales</taxon>
        <taxon>Marasmiineae</taxon>
        <taxon>Physalacriaceae</taxon>
        <taxon>Cylindrobasidium</taxon>
    </lineage>
</organism>
<evidence type="ECO:0000256" key="2">
    <source>
        <dbReference type="SAM" id="MobiDB-lite"/>
    </source>
</evidence>
<protein>
    <submittedName>
        <fullName evidence="4">Progesterone binding protein</fullName>
    </submittedName>
</protein>
<name>A0A0D7BMA7_9AGAR</name>
<keyword evidence="5" id="KW-1185">Reference proteome</keyword>
<dbReference type="Gene3D" id="3.10.120.10">
    <property type="entry name" value="Cytochrome b5-like heme/steroid binding domain"/>
    <property type="match status" value="1"/>
</dbReference>
<dbReference type="Pfam" id="PF00173">
    <property type="entry name" value="Cyt-b5"/>
    <property type="match status" value="1"/>
</dbReference>
<reference evidence="4 5" key="1">
    <citation type="journal article" date="2015" name="Fungal Genet. Biol.">
        <title>Evolution of novel wood decay mechanisms in Agaricales revealed by the genome sequences of Fistulina hepatica and Cylindrobasidium torrendii.</title>
        <authorList>
            <person name="Floudas D."/>
            <person name="Held B.W."/>
            <person name="Riley R."/>
            <person name="Nagy L.G."/>
            <person name="Koehler G."/>
            <person name="Ransdell A.S."/>
            <person name="Younus H."/>
            <person name="Chow J."/>
            <person name="Chiniquy J."/>
            <person name="Lipzen A."/>
            <person name="Tritt A."/>
            <person name="Sun H."/>
            <person name="Haridas S."/>
            <person name="LaButti K."/>
            <person name="Ohm R.A."/>
            <person name="Kues U."/>
            <person name="Blanchette R.A."/>
            <person name="Grigoriev I.V."/>
            <person name="Minto R.E."/>
            <person name="Hibbett D.S."/>
        </authorList>
    </citation>
    <scope>NUCLEOTIDE SEQUENCE [LARGE SCALE GENOMIC DNA]</scope>
    <source>
        <strain evidence="4 5">FP15055 ss-10</strain>
    </source>
</reference>
<comment type="similarity">
    <text evidence="1">Belongs to the cytochrome b5 family. MAPR subfamily.</text>
</comment>
<evidence type="ECO:0000313" key="5">
    <source>
        <dbReference type="Proteomes" id="UP000054007"/>
    </source>
</evidence>
<dbReference type="InterPro" id="IPR050577">
    <property type="entry name" value="MAPR/NEUFC/NENF-like"/>
</dbReference>
<feature type="domain" description="Cytochrome b5 heme-binding" evidence="3">
    <location>
        <begin position="16"/>
        <end position="110"/>
    </location>
</feature>
<proteinExistence type="inferred from homology"/>
<gene>
    <name evidence="4" type="ORF">CYLTODRAFT_435263</name>
</gene>
<feature type="region of interest" description="Disordered" evidence="2">
    <location>
        <begin position="1"/>
        <end position="21"/>
    </location>
</feature>
<dbReference type="SMART" id="SM01117">
    <property type="entry name" value="Cyt-b5"/>
    <property type="match status" value="1"/>
</dbReference>
<dbReference type="STRING" id="1314674.A0A0D7BMA7"/>
<dbReference type="PANTHER" id="PTHR10281">
    <property type="entry name" value="MEMBRANE-ASSOCIATED PROGESTERONE RECEPTOR COMPONENT-RELATED"/>
    <property type="match status" value="1"/>
</dbReference>
<dbReference type="FunFam" id="3.10.120.10:FF:000003">
    <property type="entry name" value="membrane-associated progesterone receptor component 1"/>
    <property type="match status" value="1"/>
</dbReference>
<dbReference type="InterPro" id="IPR001199">
    <property type="entry name" value="Cyt_B5-like_heme/steroid-bd"/>
</dbReference>
<dbReference type="GO" id="GO:0016020">
    <property type="term" value="C:membrane"/>
    <property type="evidence" value="ECO:0007669"/>
    <property type="project" value="TreeGrafter"/>
</dbReference>
<evidence type="ECO:0000313" key="4">
    <source>
        <dbReference type="EMBL" id="KIY71340.1"/>
    </source>
</evidence>
<dbReference type="GO" id="GO:0020037">
    <property type="term" value="F:heme binding"/>
    <property type="evidence" value="ECO:0007669"/>
    <property type="project" value="UniProtKB-ARBA"/>
</dbReference>
<evidence type="ECO:0000256" key="1">
    <source>
        <dbReference type="ARBA" id="ARBA00038357"/>
    </source>
</evidence>
<dbReference type="SUPFAM" id="SSF55856">
    <property type="entry name" value="Cytochrome b5-like heme/steroid binding domain"/>
    <property type="match status" value="1"/>
</dbReference>
<dbReference type="PANTHER" id="PTHR10281:SF115">
    <property type="entry name" value="BINDING PROTEIN, PUTATIVE (AFU_ORTHOLOGUE AFUA_4G06240)-RELATED"/>
    <property type="match status" value="1"/>
</dbReference>
<dbReference type="InterPro" id="IPR036400">
    <property type="entry name" value="Cyt_B5-like_heme/steroid_sf"/>
</dbReference>
<evidence type="ECO:0000259" key="3">
    <source>
        <dbReference type="SMART" id="SM01117"/>
    </source>
</evidence>
<dbReference type="AlphaFoldDB" id="A0A0D7BMA7"/>
<dbReference type="GO" id="GO:0005783">
    <property type="term" value="C:endoplasmic reticulum"/>
    <property type="evidence" value="ECO:0007669"/>
    <property type="project" value="TreeGrafter"/>
</dbReference>
<accession>A0A0D7BMA7</accession>
<dbReference type="EMBL" id="KN880455">
    <property type="protein sequence ID" value="KIY71340.1"/>
    <property type="molecule type" value="Genomic_DNA"/>
</dbReference>
<sequence length="118" mass="13026">MQPAAENLPAPLDTPYTPEELSKYKTPETGIYLAIKGTVFDVTRKADVYGPGKSYSVFTGKDGSRGLGMSSLKPEDAIDNIEGMDPKDEKTLNEWYAFFEKRYAIVGKVVKPDAKLES</sequence>
<dbReference type="OrthoDB" id="899at2759"/>
<dbReference type="Proteomes" id="UP000054007">
    <property type="component" value="Unassembled WGS sequence"/>
</dbReference>